<protein>
    <submittedName>
        <fullName evidence="1">Uncharacterized protein</fullName>
    </submittedName>
</protein>
<dbReference type="EMBL" id="MU266424">
    <property type="protein sequence ID" value="KAH7924437.1"/>
    <property type="molecule type" value="Genomic_DNA"/>
</dbReference>
<evidence type="ECO:0000313" key="2">
    <source>
        <dbReference type="Proteomes" id="UP000790709"/>
    </source>
</evidence>
<sequence>MARQQQDADVLHPRFRQRSNTTTFASFSWRRATGRPEAASSTATAVQSQPLSFEALVAALTPPAVPSLNHARSLATAIVTQSPLPGPAVLNPVLASLCASESPPSFQTAGYDVMSAYWDRFESKLGSADKLAYFALFLNTTWSVEVGEPRLRALRGLTKGGTDVVGIEVPLLNLLKTWMECAFDAYISNDISDSSDRVERERAIELLATFMSSVLEVPETVARVSEGDLASVLQFYAGLVLRALEIPSVPLPSDSVSSPLSPLPADPPTSANTISRPPFSTHRRHPSSLSIRSLPPSITIPPKHPADLIASIYLNHLSSQLKILAPRFLTLILPVLFRAQAFFSSPLPRLSVTGGRTQGQPSLEDRVQKTLNSLFTGPYSTSCMMILKRHLFPPKESGGGVRVSAFVSIGAHRTLRNDIRQGLCSRMARAYISRLSSVSYTSSGAPGQMDLEKELMERAWSKDDISGWDHARLGRLLCKSVEAWVKFGVSEPGEEYDMERDRMMDEAAGTLKDIFQEFDDREDSVDMNDEEAAITGETLRHLASYVRTLKNPDGTPLIIPLSQPNEAPTPFLRTLSSLLARDHSTYMTPLLSTTLLSIADNLTDVDTAKLPAVMFEQHDLSPASPDWLVNWQDIFTNPILFNSARQLTRMEIMKALQGVYDSMKDMPNYRTALAELVYQLCQKQANEVPDDRDQDSAVMWRILGDEVVLRTVEGEGKGADTMSPAGTPAPAAVQDIIDLLTKVASEGNLEDDDDTASVNTSETQSPTPYVSFSAGPSNVASPILSRKQSEYKASKDTAMPSVMSLLSSLAGSRSQSLHANEREDQPSELVASPSQEPLLPRAAFAVVALVHVFSQLAFTPYSLTQSNVDLASSVFSILVKRLLDDAKCARARLVVLQFMMRLRADRDHRLYFVEAHHDAEGHIQTLASLIGRGQESLTPGQAQGEGEKGLSLDMTTEEFVLRRPRPHGAQERDGRRASRGRGVRPTQSASSRSRSRAPLPVSPPVVSTTWKPRDTIWSIPEFNPFTSIDSDTPSEGLVSYDPAEETPRVLPIADYLLALLSILEKEKNWEILSYVLCHLPVQLANKHLFCGPKCRDLVAKLLTSLCSGVASGELASCVDRWPPGLKARDAHGLAYHTLSVLISYRRCFDVPLRHALIDVFREGLNGQPSTILCCIHALSLSAFELLPSLKRCLPTILEKLSQIMSNPDMAVHILSFLTIVGSVRELHANLREDDFKMVFGVALQYLQHHNRPGAAPSLSWALSQHVRMISFYVVYLWFLAVKLSDRPRHIPYITRQLLLANEGRSDIDEPTEVCFDWLARYTFASADPRPANSVLSDIVMNPSPHTSSSEPAISEKSWMFGNSIVTIRALARLGWIEVLSRRPSGFTRFLCKLENVPLVGPGEVDPDPVSIPAGIMMNRDPTHPGPPTGVTEPVASEENQSSKETQDTVNVAQASTSTLPAPDPITGYVWSGTAPSQRRKHVAVDPSFFALQLSAYPDRPNQPTSQRVLDPSLLPSLFRSLDQKPVIDTHKVGIMYVAPGQTHELDILRNTHGSPAYTRFLEGIGRLINLRGQADVYAGGLDPDEDGEYAYAWWDDIGQVLYHTATMMPTRPDDQYCINKKSHIGNDYVRIVWNDSGMPYRFDTLATQFQFVNIVIEPHSLGAIAAFSNNIHENEYFKITIQRAPGMRHFTPIGNFKLISAESLPLLVRQLSLLADWFASVFETTERDTAEVEVITNWRARLQTIQRFKEKIPQPDAPSVAEGVMGQEVYRNFTTSY</sequence>
<comment type="caution">
    <text evidence="1">The sequence shown here is derived from an EMBL/GenBank/DDBJ whole genome shotgun (WGS) entry which is preliminary data.</text>
</comment>
<reference evidence="1" key="1">
    <citation type="journal article" date="2021" name="New Phytol.">
        <title>Evolutionary innovations through gain and loss of genes in the ectomycorrhizal Boletales.</title>
        <authorList>
            <person name="Wu G."/>
            <person name="Miyauchi S."/>
            <person name="Morin E."/>
            <person name="Kuo A."/>
            <person name="Drula E."/>
            <person name="Varga T."/>
            <person name="Kohler A."/>
            <person name="Feng B."/>
            <person name="Cao Y."/>
            <person name="Lipzen A."/>
            <person name="Daum C."/>
            <person name="Hundley H."/>
            <person name="Pangilinan J."/>
            <person name="Johnson J."/>
            <person name="Barry K."/>
            <person name="LaButti K."/>
            <person name="Ng V."/>
            <person name="Ahrendt S."/>
            <person name="Min B."/>
            <person name="Choi I.G."/>
            <person name="Park H."/>
            <person name="Plett J.M."/>
            <person name="Magnuson J."/>
            <person name="Spatafora J.W."/>
            <person name="Nagy L.G."/>
            <person name="Henrissat B."/>
            <person name="Grigoriev I.V."/>
            <person name="Yang Z.L."/>
            <person name="Xu J."/>
            <person name="Martin F.M."/>
        </authorList>
    </citation>
    <scope>NUCLEOTIDE SEQUENCE</scope>
    <source>
        <strain evidence="1">KUC20120723A-06</strain>
    </source>
</reference>
<gene>
    <name evidence="1" type="ORF">BV22DRAFT_1195912</name>
</gene>
<name>A0ACB8BI09_9AGAM</name>
<organism evidence="1 2">
    <name type="scientific">Leucogyrophana mollusca</name>
    <dbReference type="NCBI Taxonomy" id="85980"/>
    <lineage>
        <taxon>Eukaryota</taxon>
        <taxon>Fungi</taxon>
        <taxon>Dikarya</taxon>
        <taxon>Basidiomycota</taxon>
        <taxon>Agaricomycotina</taxon>
        <taxon>Agaricomycetes</taxon>
        <taxon>Agaricomycetidae</taxon>
        <taxon>Boletales</taxon>
        <taxon>Boletales incertae sedis</taxon>
        <taxon>Leucogyrophana</taxon>
    </lineage>
</organism>
<evidence type="ECO:0000313" key="1">
    <source>
        <dbReference type="EMBL" id="KAH7924437.1"/>
    </source>
</evidence>
<proteinExistence type="predicted"/>
<keyword evidence="2" id="KW-1185">Reference proteome</keyword>
<dbReference type="Proteomes" id="UP000790709">
    <property type="component" value="Unassembled WGS sequence"/>
</dbReference>
<accession>A0ACB8BI09</accession>